<evidence type="ECO:0000256" key="10">
    <source>
        <dbReference type="ARBA" id="ARBA00023212"/>
    </source>
</evidence>
<dbReference type="Pfam" id="PF00568">
    <property type="entry name" value="WH1"/>
    <property type="match status" value="1"/>
</dbReference>
<feature type="domain" description="WH2" evidence="15">
    <location>
        <begin position="443"/>
        <end position="462"/>
    </location>
</feature>
<dbReference type="PROSITE" id="PS50108">
    <property type="entry name" value="CRIB"/>
    <property type="match status" value="1"/>
</dbReference>
<dbReference type="SUPFAM" id="SSF50729">
    <property type="entry name" value="PH domain-like"/>
    <property type="match status" value="1"/>
</dbReference>
<dbReference type="GO" id="GO:0071013">
    <property type="term" value="C:catalytic step 2 spliceosome"/>
    <property type="evidence" value="ECO:0007669"/>
    <property type="project" value="TreeGrafter"/>
</dbReference>
<organism evidence="16 17">
    <name type="scientific">Paramicrosporidium saccamoebae</name>
    <dbReference type="NCBI Taxonomy" id="1246581"/>
    <lineage>
        <taxon>Eukaryota</taxon>
        <taxon>Fungi</taxon>
        <taxon>Fungi incertae sedis</taxon>
        <taxon>Cryptomycota</taxon>
        <taxon>Cryptomycota incertae sedis</taxon>
        <taxon>Paramicrosporidium</taxon>
    </lineage>
</organism>
<dbReference type="GO" id="GO:0005856">
    <property type="term" value="C:cytoskeleton"/>
    <property type="evidence" value="ECO:0007669"/>
    <property type="project" value="UniProtKB-SubCell"/>
</dbReference>
<feature type="compositionally biased region" description="Polar residues" evidence="12">
    <location>
        <begin position="464"/>
        <end position="479"/>
    </location>
</feature>
<keyword evidence="8" id="KW-0677">Repeat</keyword>
<comment type="caution">
    <text evidence="16">The sequence shown here is derived from an EMBL/GenBank/DDBJ whole genome shotgun (WGS) entry which is preliminary data.</text>
</comment>
<dbReference type="Pfam" id="PF00786">
    <property type="entry name" value="PBD"/>
    <property type="match status" value="1"/>
</dbReference>
<comment type="function">
    <text evidence="1">Involved in pre-mRNA splicing.</text>
</comment>
<evidence type="ECO:0000256" key="6">
    <source>
        <dbReference type="ARBA" id="ARBA00022553"/>
    </source>
</evidence>
<dbReference type="InterPro" id="IPR036936">
    <property type="entry name" value="CRIB_dom_sf"/>
</dbReference>
<evidence type="ECO:0000256" key="2">
    <source>
        <dbReference type="ARBA" id="ARBA00004123"/>
    </source>
</evidence>
<dbReference type="InterPro" id="IPR000697">
    <property type="entry name" value="WH1/EVH1_dom"/>
</dbReference>
<evidence type="ECO:0000256" key="7">
    <source>
        <dbReference type="ARBA" id="ARBA00022664"/>
    </source>
</evidence>
<comment type="similarity">
    <text evidence="4">Belongs to the CWC15 family.</text>
</comment>
<dbReference type="InterPro" id="IPR011026">
    <property type="entry name" value="WAS_C"/>
</dbReference>
<dbReference type="Pfam" id="PF04889">
    <property type="entry name" value="Cwf_Cwc_15"/>
    <property type="match status" value="2"/>
</dbReference>
<dbReference type="PROSITE" id="PS50229">
    <property type="entry name" value="WH1"/>
    <property type="match status" value="1"/>
</dbReference>
<evidence type="ECO:0000256" key="8">
    <source>
        <dbReference type="ARBA" id="ARBA00022737"/>
    </source>
</evidence>
<dbReference type="SUPFAM" id="SSF47912">
    <property type="entry name" value="Wiscott-Aldrich syndrome protein, WASP, C-terminal domain"/>
    <property type="match status" value="1"/>
</dbReference>
<evidence type="ECO:0000256" key="9">
    <source>
        <dbReference type="ARBA" id="ARBA00023187"/>
    </source>
</evidence>
<evidence type="ECO:0000259" key="15">
    <source>
        <dbReference type="PROSITE" id="PS51082"/>
    </source>
</evidence>
<evidence type="ECO:0000259" key="13">
    <source>
        <dbReference type="PROSITE" id="PS50108"/>
    </source>
</evidence>
<evidence type="ECO:0000256" key="12">
    <source>
        <dbReference type="SAM" id="MobiDB-lite"/>
    </source>
</evidence>
<keyword evidence="7" id="KW-0507">mRNA processing</keyword>
<dbReference type="InterPro" id="IPR003124">
    <property type="entry name" value="WH2_dom"/>
</dbReference>
<evidence type="ECO:0000313" key="16">
    <source>
        <dbReference type="EMBL" id="PJF17780.1"/>
    </source>
</evidence>
<feature type="compositionally biased region" description="Pro residues" evidence="12">
    <location>
        <begin position="383"/>
        <end position="403"/>
    </location>
</feature>
<dbReference type="SMART" id="SM00461">
    <property type="entry name" value="WH1"/>
    <property type="match status" value="1"/>
</dbReference>
<dbReference type="InterPro" id="IPR011993">
    <property type="entry name" value="PH-like_dom_sf"/>
</dbReference>
<protein>
    <submittedName>
        <fullName evidence="16">PAK-box/P21-Rho-binding domain-containing protein</fullName>
    </submittedName>
</protein>
<accession>A0A2H9TJG7</accession>
<dbReference type="PANTHER" id="PTHR12718:SF2">
    <property type="entry name" value="SPLICEOSOME-ASSOCIATED PROTEIN CWC15 HOMOLOG"/>
    <property type="match status" value="1"/>
</dbReference>
<dbReference type="InterPro" id="IPR006973">
    <property type="entry name" value="Cwf_Cwc_15"/>
</dbReference>
<feature type="compositionally biased region" description="Basic and acidic residues" evidence="12">
    <location>
        <begin position="454"/>
        <end position="463"/>
    </location>
</feature>
<evidence type="ECO:0000313" key="17">
    <source>
        <dbReference type="Proteomes" id="UP000240830"/>
    </source>
</evidence>
<sequence length="512" mass="56815">MSNASRPTWSAATGSATATTAQYSSRDLTAHAKLKLRQTGQGAPEEMRKRDLRAELLGEKQSVVNVEDDKDIELLQASVSEPEAGSNSDSDSDSEEEEEEEEEDDTEALLLELEKIKKEREAERLRQDSAKLERSIHGNPLLDPDRNSFTIVAATVAKLYLTSMRPDRWTPQGHEGALVLLKDRTLGGLFFRLVHLDNARIVWEHEVCFDFEYRLDCDFFHSFESDDGRQIGLLFADEKEAADFAQVVYQKSEILQLSSRRSGDNSPSREGSIKSVTDKESGGFFGLFRSKKDKRRSSELTANDIGDPTEFRHLAHIGFNASTGAFDVQNIPAEWKAIFQKAGVTTEQLENKDTAGFIADFVKQMDGPGKSSSQQSFKTRNKGPPPPPPAKSIKGPAPPPPTRSRPETRQESPMLNTQREVPMPEEGLLNPKPTPQAVPMDAGRANLLASIRNTDKQQLRAVERSNSTNSLNTPSVASDDQSDIMASMLAKALAERNRKLAHSDSDNDDSEW</sequence>
<keyword evidence="10" id="KW-0206">Cytoskeleton</keyword>
<dbReference type="PANTHER" id="PTHR12718">
    <property type="entry name" value="CELL CYCLE CONTROL PROTEIN CWF15"/>
    <property type="match status" value="1"/>
</dbReference>
<keyword evidence="9" id="KW-0508">mRNA splicing</keyword>
<dbReference type="GO" id="GO:0003779">
    <property type="term" value="F:actin binding"/>
    <property type="evidence" value="ECO:0007669"/>
    <property type="project" value="InterPro"/>
</dbReference>
<dbReference type="EMBL" id="MTSL01000159">
    <property type="protein sequence ID" value="PJF17780.1"/>
    <property type="molecule type" value="Genomic_DNA"/>
</dbReference>
<feature type="region of interest" description="Disordered" evidence="12">
    <location>
        <begin position="1"/>
        <end position="50"/>
    </location>
</feature>
<dbReference type="GO" id="GO:0007015">
    <property type="term" value="P:actin filament organization"/>
    <property type="evidence" value="ECO:0007669"/>
    <property type="project" value="InterPro"/>
</dbReference>
<keyword evidence="5" id="KW-0963">Cytoplasm</keyword>
<dbReference type="CDD" id="cd00132">
    <property type="entry name" value="CRIB"/>
    <property type="match status" value="1"/>
</dbReference>
<evidence type="ECO:0000256" key="5">
    <source>
        <dbReference type="ARBA" id="ARBA00022490"/>
    </source>
</evidence>
<dbReference type="Gene3D" id="2.30.29.30">
    <property type="entry name" value="Pleckstrin-homology domain (PH domain)/Phosphotyrosine-binding domain (PTB)"/>
    <property type="match status" value="1"/>
</dbReference>
<name>A0A2H9TJG7_9FUNG</name>
<feature type="compositionally biased region" description="Acidic residues" evidence="12">
    <location>
        <begin position="90"/>
        <end position="107"/>
    </location>
</feature>
<dbReference type="OrthoDB" id="8963340at2759"/>
<evidence type="ECO:0000256" key="3">
    <source>
        <dbReference type="ARBA" id="ARBA00004245"/>
    </source>
</evidence>
<feature type="region of interest" description="Disordered" evidence="12">
    <location>
        <begin position="454"/>
        <end position="483"/>
    </location>
</feature>
<feature type="region of interest" description="Disordered" evidence="12">
    <location>
        <begin position="363"/>
        <end position="440"/>
    </location>
</feature>
<feature type="region of interest" description="Disordered" evidence="12">
    <location>
        <begin position="76"/>
        <end position="108"/>
    </location>
</feature>
<dbReference type="InterPro" id="IPR033927">
    <property type="entry name" value="WASPfam_EVH1"/>
</dbReference>
<dbReference type="CDD" id="cd01205">
    <property type="entry name" value="EVH1_WASP-like"/>
    <property type="match status" value="1"/>
</dbReference>
<dbReference type="GO" id="GO:0003723">
    <property type="term" value="F:RNA binding"/>
    <property type="evidence" value="ECO:0007669"/>
    <property type="project" value="TreeGrafter"/>
</dbReference>
<feature type="domain" description="CRIB" evidence="13">
    <location>
        <begin position="305"/>
        <end position="318"/>
    </location>
</feature>
<proteinExistence type="inferred from homology"/>
<keyword evidence="17" id="KW-1185">Reference proteome</keyword>
<evidence type="ECO:0000259" key="14">
    <source>
        <dbReference type="PROSITE" id="PS50229"/>
    </source>
</evidence>
<dbReference type="PROSITE" id="PS51082">
    <property type="entry name" value="WH2"/>
    <property type="match status" value="1"/>
</dbReference>
<dbReference type="AlphaFoldDB" id="A0A2H9TJG7"/>
<evidence type="ECO:0000256" key="4">
    <source>
        <dbReference type="ARBA" id="ARBA00006644"/>
    </source>
</evidence>
<dbReference type="Gene3D" id="3.90.810.10">
    <property type="entry name" value="CRIB domain"/>
    <property type="match status" value="1"/>
</dbReference>
<evidence type="ECO:0000256" key="11">
    <source>
        <dbReference type="ARBA" id="ARBA00023242"/>
    </source>
</evidence>
<feature type="domain" description="WH1" evidence="14">
    <location>
        <begin position="144"/>
        <end position="255"/>
    </location>
</feature>
<dbReference type="InterPro" id="IPR000095">
    <property type="entry name" value="CRIB_dom"/>
</dbReference>
<dbReference type="SMART" id="SM00285">
    <property type="entry name" value="PBD"/>
    <property type="match status" value="1"/>
</dbReference>
<dbReference type="Proteomes" id="UP000240830">
    <property type="component" value="Unassembled WGS sequence"/>
</dbReference>
<dbReference type="STRING" id="1246581.A0A2H9TJG7"/>
<dbReference type="GO" id="GO:0045292">
    <property type="term" value="P:mRNA cis splicing, via spliceosome"/>
    <property type="evidence" value="ECO:0007669"/>
    <property type="project" value="TreeGrafter"/>
</dbReference>
<keyword evidence="6" id="KW-0597">Phosphoprotein</keyword>
<keyword evidence="11" id="KW-0539">Nucleus</keyword>
<evidence type="ECO:0000256" key="1">
    <source>
        <dbReference type="ARBA" id="ARBA00003777"/>
    </source>
</evidence>
<reference evidence="16 17" key="1">
    <citation type="submission" date="2016-10" db="EMBL/GenBank/DDBJ databases">
        <title>The genome of Paramicrosporidium saccamoebae is the missing link in understanding Cryptomycota and Microsporidia evolution.</title>
        <authorList>
            <person name="Quandt C.A."/>
            <person name="Beaudet D."/>
            <person name="Corsaro D."/>
            <person name="Michel R."/>
            <person name="Corradi N."/>
            <person name="James T."/>
        </authorList>
    </citation>
    <scope>NUCLEOTIDE SEQUENCE [LARGE SCALE GENOMIC DNA]</scope>
    <source>
        <strain evidence="16 17">KSL3</strain>
    </source>
</reference>
<feature type="compositionally biased region" description="Low complexity" evidence="12">
    <location>
        <begin position="8"/>
        <end position="25"/>
    </location>
</feature>
<gene>
    <name evidence="16" type="ORF">PSACC_02417</name>
</gene>
<comment type="subcellular location">
    <subcellularLocation>
        <location evidence="3">Cytoplasm</location>
        <location evidence="3">Cytoskeleton</location>
    </subcellularLocation>
    <subcellularLocation>
        <location evidence="2">Nucleus</location>
    </subcellularLocation>
</comment>